<evidence type="ECO:0000256" key="1">
    <source>
        <dbReference type="SAM" id="MobiDB-lite"/>
    </source>
</evidence>
<reference evidence="2" key="2">
    <citation type="submission" date="2011-08" db="EMBL/GenBank/DDBJ databases">
        <title>The genomic sequence of the Chinese hamster ovary CHO-K1 cell line.</title>
        <authorList>
            <person name="Xu X."/>
            <person name="Nagarajan H."/>
            <person name="Lewis N.E."/>
            <person name="Pan S."/>
            <person name="Cai Z."/>
            <person name="Liu X."/>
            <person name="Chen W."/>
            <person name="Xie M."/>
            <person name="Wang W."/>
            <person name="Hammond S."/>
            <person name="Andersen M.R."/>
            <person name="Neff N."/>
            <person name="Passarelli B."/>
            <person name="Koh W."/>
            <person name="Fan C.H."/>
            <person name="Wang J."/>
            <person name="Gui Y."/>
            <person name="Lee K.H."/>
            <person name="Betenbaugh M.J."/>
            <person name="Quake S.R."/>
            <person name="Famili I."/>
            <person name="Palsson B.O."/>
            <person name="Wang J."/>
        </authorList>
    </citation>
    <scope>NUCLEOTIDE SEQUENCE</scope>
</reference>
<sequence>MGDSWLAGARLAELPLAPERSDSASRGCKSHSRRGQSSRYRLKRNRESAEARLDLGSNPEKREDLTSESLWGLNILSRDDKETRFP</sequence>
<protein>
    <submittedName>
        <fullName evidence="2">Uncharacterized protein</fullName>
    </submittedName>
</protein>
<organism evidence="2 4">
    <name type="scientific">Cricetulus griseus</name>
    <name type="common">Chinese hamster</name>
    <name type="synonym">Cricetulus barabensis griseus</name>
    <dbReference type="NCBI Taxonomy" id="10029"/>
    <lineage>
        <taxon>Eukaryota</taxon>
        <taxon>Metazoa</taxon>
        <taxon>Chordata</taxon>
        <taxon>Craniata</taxon>
        <taxon>Vertebrata</taxon>
        <taxon>Euteleostomi</taxon>
        <taxon>Mammalia</taxon>
        <taxon>Eutheria</taxon>
        <taxon>Euarchontoglires</taxon>
        <taxon>Glires</taxon>
        <taxon>Rodentia</taxon>
        <taxon>Myomorpha</taxon>
        <taxon>Muroidea</taxon>
        <taxon>Cricetidae</taxon>
        <taxon>Cricetinae</taxon>
        <taxon>Cricetulus</taxon>
    </lineage>
</organism>
<dbReference type="Proteomes" id="UP000001075">
    <property type="component" value="Unassembled WGS sequence"/>
</dbReference>
<proteinExistence type="predicted"/>
<evidence type="ECO:0000313" key="5">
    <source>
        <dbReference type="Proteomes" id="UP000030759"/>
    </source>
</evidence>
<name>G3HVZ3_CRIGR</name>
<dbReference type="AlphaFoldDB" id="G3HVZ3"/>
<evidence type="ECO:0000313" key="4">
    <source>
        <dbReference type="Proteomes" id="UP000001075"/>
    </source>
</evidence>
<gene>
    <name evidence="3" type="ORF">H671_1g2565</name>
    <name evidence="2" type="ORF">I79_015139</name>
</gene>
<reference evidence="5" key="3">
    <citation type="journal article" date="2013" name="Nat. Biotechnol.">
        <title>Chinese hamster genome sequenced from sorted chromosomes.</title>
        <authorList>
            <person name="Brinkrolf K."/>
            <person name="Rupp O."/>
            <person name="Laux H."/>
            <person name="Kollin F."/>
            <person name="Ernst W."/>
            <person name="Linke B."/>
            <person name="Kofler R."/>
            <person name="Romand S."/>
            <person name="Hesse F."/>
            <person name="Budach W.E."/>
            <person name="Galosy S."/>
            <person name="Muller D."/>
            <person name="Noll T."/>
            <person name="Wienberg J."/>
            <person name="Jostock T."/>
            <person name="Leonard M."/>
            <person name="Grillari J."/>
            <person name="Tauch A."/>
            <person name="Goesmann A."/>
            <person name="Helk B."/>
            <person name="Mott J.E."/>
            <person name="Puhler A."/>
            <person name="Borth N."/>
        </authorList>
    </citation>
    <scope>NUCLEOTIDE SEQUENCE [LARGE SCALE GENOMIC DNA]</scope>
    <source>
        <strain evidence="5">17A/GY</strain>
    </source>
</reference>
<dbReference type="EMBL" id="KE665064">
    <property type="protein sequence ID" value="ERE89122.1"/>
    <property type="molecule type" value="Genomic_DNA"/>
</dbReference>
<feature type="region of interest" description="Disordered" evidence="1">
    <location>
        <begin position="16"/>
        <end position="66"/>
    </location>
</feature>
<evidence type="ECO:0000313" key="3">
    <source>
        <dbReference type="EMBL" id="ERE89122.1"/>
    </source>
</evidence>
<reference evidence="4" key="1">
    <citation type="journal article" date="2011" name="Nat. Biotechnol.">
        <title>The genomic sequence of the Chinese hamster ovary (CHO)-K1 cell line.</title>
        <authorList>
            <person name="Xu X."/>
            <person name="Nagarajan H."/>
            <person name="Lewis N.E."/>
            <person name="Pan S."/>
            <person name="Cai Z."/>
            <person name="Liu X."/>
            <person name="Chen W."/>
            <person name="Xie M."/>
            <person name="Wang W."/>
            <person name="Hammond S."/>
            <person name="Andersen M.R."/>
            <person name="Neff N."/>
            <person name="Passarelli B."/>
            <person name="Koh W."/>
            <person name="Fan H.C."/>
            <person name="Wang J."/>
            <person name="Gui Y."/>
            <person name="Lee K.H."/>
            <person name="Betenbaugh M.J."/>
            <person name="Quake S.R."/>
            <person name="Famili I."/>
            <person name="Palsson B.O."/>
            <person name="Wang J."/>
        </authorList>
    </citation>
    <scope>NUCLEOTIDE SEQUENCE [LARGE SCALE GENOMIC DNA]</scope>
    <source>
        <strain evidence="4">CHO K1 cell line</strain>
    </source>
</reference>
<evidence type="ECO:0000313" key="2">
    <source>
        <dbReference type="EMBL" id="EGW02460.1"/>
    </source>
</evidence>
<reference evidence="3" key="4">
    <citation type="submission" date="2013-03" db="EMBL/GenBank/DDBJ databases">
        <title>Chinese hamster genome sequenced from sorted chromosomes.</title>
        <authorList>
            <person name="Brinkrolf K."/>
            <person name="Rupp O."/>
            <person name="Laux H."/>
            <person name="Kollin F."/>
            <person name="Ernst W."/>
            <person name="Linke B."/>
            <person name="Kofler R."/>
            <person name="Romand S."/>
            <person name="Hesse F."/>
            <person name="Budach W.E."/>
            <person name="Galosy S."/>
            <person name="Muller D."/>
            <person name="Noll T."/>
            <person name="Wienberg J."/>
            <person name="Jostock T."/>
            <person name="Leonard M."/>
            <person name="Grillari J."/>
            <person name="Tauch A."/>
            <person name="Goesmann A."/>
            <person name="Helk B."/>
            <person name="Mott J.E."/>
            <person name="Puehler A."/>
            <person name="Borth N."/>
        </authorList>
    </citation>
    <scope>NUCLEOTIDE SEQUENCE</scope>
    <source>
        <strain evidence="3">17A/GY</strain>
    </source>
</reference>
<feature type="compositionally biased region" description="Basic residues" evidence="1">
    <location>
        <begin position="28"/>
        <end position="44"/>
    </location>
</feature>
<feature type="compositionally biased region" description="Basic and acidic residues" evidence="1">
    <location>
        <begin position="45"/>
        <end position="65"/>
    </location>
</feature>
<accession>G3HVZ3</accession>
<dbReference type="EMBL" id="JH000809">
    <property type="protein sequence ID" value="EGW02460.1"/>
    <property type="molecule type" value="Genomic_DNA"/>
</dbReference>
<dbReference type="Proteomes" id="UP000030759">
    <property type="component" value="Unassembled WGS sequence"/>
</dbReference>